<dbReference type="GO" id="GO:0017136">
    <property type="term" value="F:histone deacetylase activity, NAD-dependent"/>
    <property type="evidence" value="ECO:0007669"/>
    <property type="project" value="TreeGrafter"/>
</dbReference>
<evidence type="ECO:0000313" key="7">
    <source>
        <dbReference type="EMBL" id="POS68568.1"/>
    </source>
</evidence>
<keyword evidence="3" id="KW-0520">NAD</keyword>
<dbReference type="STRING" id="158607.A0A2P5HE91"/>
<dbReference type="GO" id="GO:0070403">
    <property type="term" value="F:NAD+ binding"/>
    <property type="evidence" value="ECO:0007669"/>
    <property type="project" value="InterPro"/>
</dbReference>
<feature type="active site" description="Proton acceptor" evidence="4">
    <location>
        <position position="46"/>
    </location>
</feature>
<dbReference type="InterPro" id="IPR003000">
    <property type="entry name" value="Sirtuin"/>
</dbReference>
<dbReference type="InterPro" id="IPR050134">
    <property type="entry name" value="NAD-dep_sirtuin_deacylases"/>
</dbReference>
<dbReference type="SUPFAM" id="SSF52467">
    <property type="entry name" value="DHS-like NAD/FAD-binding domain"/>
    <property type="match status" value="1"/>
</dbReference>
<feature type="non-terminal residue" evidence="7">
    <location>
        <position position="1"/>
    </location>
</feature>
<keyword evidence="2" id="KW-0808">Transferase</keyword>
<comment type="similarity">
    <text evidence="1">Belongs to the sirtuin family. Class I subfamily.</text>
</comment>
<dbReference type="AlphaFoldDB" id="A0A2P5HE91"/>
<evidence type="ECO:0000256" key="2">
    <source>
        <dbReference type="ARBA" id="ARBA00022679"/>
    </source>
</evidence>
<dbReference type="Gene3D" id="3.40.50.1220">
    <property type="entry name" value="TPP-binding domain"/>
    <property type="match status" value="1"/>
</dbReference>
<evidence type="ECO:0000313" key="8">
    <source>
        <dbReference type="Proteomes" id="UP000094444"/>
    </source>
</evidence>
<feature type="binding site" evidence="4">
    <location>
        <position position="54"/>
    </location>
    <ligand>
        <name>Zn(2+)</name>
        <dbReference type="ChEBI" id="CHEBI:29105"/>
    </ligand>
</feature>
<accession>A0A2P5HE91</accession>
<dbReference type="Pfam" id="PF02146">
    <property type="entry name" value="SIR2"/>
    <property type="match status" value="1"/>
</dbReference>
<feature type="binding site" evidence="4">
    <location>
        <position position="110"/>
    </location>
    <ligand>
        <name>Zn(2+)</name>
        <dbReference type="ChEBI" id="CHEBI:29105"/>
    </ligand>
</feature>
<dbReference type="GO" id="GO:0046872">
    <property type="term" value="F:metal ion binding"/>
    <property type="evidence" value="ECO:0007669"/>
    <property type="project" value="UniProtKB-KW"/>
</dbReference>
<dbReference type="InterPro" id="IPR029035">
    <property type="entry name" value="DHS-like_NAD/FAD-binding_dom"/>
</dbReference>
<dbReference type="InterPro" id="IPR026590">
    <property type="entry name" value="Ssirtuin_cat_dom"/>
</dbReference>
<proteinExistence type="inferred from homology"/>
<evidence type="ECO:0000256" key="3">
    <source>
        <dbReference type="ARBA" id="ARBA00023027"/>
    </source>
</evidence>
<keyword evidence="4" id="KW-0862">Zinc</keyword>
<keyword evidence="8" id="KW-1185">Reference proteome</keyword>
<evidence type="ECO:0000256" key="1">
    <source>
        <dbReference type="ARBA" id="ARBA00006924"/>
    </source>
</evidence>
<feature type="binding site" evidence="4">
    <location>
        <position position="58"/>
    </location>
    <ligand>
        <name>Zn(2+)</name>
        <dbReference type="ChEBI" id="CHEBI:29105"/>
    </ligand>
</feature>
<comment type="caution">
    <text evidence="7">The sequence shown here is derived from an EMBL/GenBank/DDBJ whole genome shotgun (WGS) entry which is preliminary data.</text>
</comment>
<dbReference type="InParanoid" id="A0A2P5HE91"/>
<dbReference type="PANTHER" id="PTHR11085">
    <property type="entry name" value="NAD-DEPENDENT PROTEIN DEACYLASE SIRTUIN-5, MITOCHONDRIAL-RELATED"/>
    <property type="match status" value="1"/>
</dbReference>
<dbReference type="PANTHER" id="PTHR11085:SF10">
    <property type="entry name" value="NAD-DEPENDENT PROTEIN DEACYLASE SIRTUIN-5, MITOCHONDRIAL-RELATED"/>
    <property type="match status" value="1"/>
</dbReference>
<name>A0A2P5HE91_DIAHE</name>
<evidence type="ECO:0000256" key="4">
    <source>
        <dbReference type="PROSITE-ProRule" id="PRU00236"/>
    </source>
</evidence>
<evidence type="ECO:0000256" key="5">
    <source>
        <dbReference type="SAM" id="MobiDB-lite"/>
    </source>
</evidence>
<feature type="binding site" evidence="4">
    <location>
        <position position="113"/>
    </location>
    <ligand>
        <name>Zn(2+)</name>
        <dbReference type="ChEBI" id="CHEBI:29105"/>
    </ligand>
</feature>
<reference evidence="7" key="1">
    <citation type="submission" date="2017-09" db="EMBL/GenBank/DDBJ databases">
        <title>Polyketide synthases of a Diaporthe helianthi virulent isolate.</title>
        <authorList>
            <person name="Baroncelli R."/>
        </authorList>
    </citation>
    <scope>NUCLEOTIDE SEQUENCE [LARGE SCALE GENOMIC DNA]</scope>
    <source>
        <strain evidence="7">7/96</strain>
    </source>
</reference>
<dbReference type="EMBL" id="MAVT02004008">
    <property type="protein sequence ID" value="POS68568.1"/>
    <property type="molecule type" value="Genomic_DNA"/>
</dbReference>
<dbReference type="GO" id="GO:0005634">
    <property type="term" value="C:nucleus"/>
    <property type="evidence" value="ECO:0007669"/>
    <property type="project" value="TreeGrafter"/>
</dbReference>
<protein>
    <submittedName>
        <fullName evidence="7">Sir2 family protein</fullName>
    </submittedName>
</protein>
<feature type="domain" description="Deacetylase sirtuin-type" evidence="6">
    <location>
        <begin position="1"/>
        <end position="211"/>
    </location>
</feature>
<evidence type="ECO:0000259" key="6">
    <source>
        <dbReference type="PROSITE" id="PS50305"/>
    </source>
</evidence>
<dbReference type="PROSITE" id="PS50305">
    <property type="entry name" value="SIRTUIN"/>
    <property type="match status" value="1"/>
</dbReference>
<sequence>EQSRAEQSRAEQSRAEQSTRGRQTDILSPGLSIRAGHPTDRLRLLHGSILDIKCFDECGYVERDNLSDPLCPALEAASAVSTAPDNAGRLPLLDPSVPVPKIKVKDLPHCPKCKTGLLRPGVVWFGEALDDKMLSDTDDWINSAPVDVMLVVGTAAVVYPAAGYTEKAERMGAIVAVVNPDKGSSAGLGPDDFFFEGDAAEILPKLFAKVI</sequence>
<feature type="region of interest" description="Disordered" evidence="5">
    <location>
        <begin position="1"/>
        <end position="32"/>
    </location>
</feature>
<feature type="compositionally biased region" description="Basic and acidic residues" evidence="5">
    <location>
        <begin position="1"/>
        <end position="23"/>
    </location>
</feature>
<dbReference type="OrthoDB" id="424302at2759"/>
<organism evidence="7 8">
    <name type="scientific">Diaporthe helianthi</name>
    <dbReference type="NCBI Taxonomy" id="158607"/>
    <lineage>
        <taxon>Eukaryota</taxon>
        <taxon>Fungi</taxon>
        <taxon>Dikarya</taxon>
        <taxon>Ascomycota</taxon>
        <taxon>Pezizomycotina</taxon>
        <taxon>Sordariomycetes</taxon>
        <taxon>Sordariomycetidae</taxon>
        <taxon>Diaporthales</taxon>
        <taxon>Diaporthaceae</taxon>
        <taxon>Diaporthe</taxon>
    </lineage>
</organism>
<dbReference type="Proteomes" id="UP000094444">
    <property type="component" value="Unassembled WGS sequence"/>
</dbReference>
<gene>
    <name evidence="7" type="ORF">DHEL01_v213037</name>
</gene>
<keyword evidence="4" id="KW-0479">Metal-binding</keyword>